<dbReference type="GO" id="GO:0003697">
    <property type="term" value="F:single-stranded DNA binding"/>
    <property type="evidence" value="ECO:0007669"/>
    <property type="project" value="TreeGrafter"/>
</dbReference>
<dbReference type="OrthoDB" id="25571at2759"/>
<evidence type="ECO:0000256" key="3">
    <source>
        <dbReference type="ARBA" id="ARBA00023125"/>
    </source>
</evidence>
<dbReference type="Pfam" id="PF08784">
    <property type="entry name" value="RPA_C"/>
    <property type="match status" value="1"/>
</dbReference>
<feature type="compositionally biased region" description="Basic and acidic residues" evidence="5">
    <location>
        <begin position="198"/>
        <end position="207"/>
    </location>
</feature>
<dbReference type="GO" id="GO:0005662">
    <property type="term" value="C:DNA replication factor A complex"/>
    <property type="evidence" value="ECO:0007669"/>
    <property type="project" value="TreeGrafter"/>
</dbReference>
<evidence type="ECO:0000256" key="2">
    <source>
        <dbReference type="ARBA" id="ARBA00007815"/>
    </source>
</evidence>
<dbReference type="InterPro" id="IPR012340">
    <property type="entry name" value="NA-bd_OB-fold"/>
</dbReference>
<dbReference type="Gene3D" id="2.40.50.140">
    <property type="entry name" value="Nucleic acid-binding proteins"/>
    <property type="match status" value="1"/>
</dbReference>
<keyword evidence="8" id="KW-1185">Reference proteome</keyword>
<protein>
    <recommendedName>
        <fullName evidence="6">Replication protein A C-terminal domain-containing protein</fullName>
    </recommendedName>
</protein>
<dbReference type="GO" id="GO:0006260">
    <property type="term" value="P:DNA replication"/>
    <property type="evidence" value="ECO:0007669"/>
    <property type="project" value="TreeGrafter"/>
</dbReference>
<dbReference type="EMBL" id="MBFT01000066">
    <property type="protein sequence ID" value="PVU98844.1"/>
    <property type="molecule type" value="Genomic_DNA"/>
</dbReference>
<dbReference type="GO" id="GO:0000724">
    <property type="term" value="P:double-strand break repair via homologous recombination"/>
    <property type="evidence" value="ECO:0007669"/>
    <property type="project" value="TreeGrafter"/>
</dbReference>
<feature type="region of interest" description="Disordered" evidence="5">
    <location>
        <begin position="279"/>
        <end position="298"/>
    </location>
</feature>
<comment type="caution">
    <text evidence="7">The sequence shown here is derived from an EMBL/GenBank/DDBJ whole genome shotgun (WGS) entry which is preliminary data.</text>
</comment>
<organism evidence="7 8">
    <name type="scientific">Furculomyces boomerangus</name>
    <dbReference type="NCBI Taxonomy" id="61424"/>
    <lineage>
        <taxon>Eukaryota</taxon>
        <taxon>Fungi</taxon>
        <taxon>Fungi incertae sedis</taxon>
        <taxon>Zoopagomycota</taxon>
        <taxon>Kickxellomycotina</taxon>
        <taxon>Harpellomycetes</taxon>
        <taxon>Harpellales</taxon>
        <taxon>Harpellaceae</taxon>
        <taxon>Furculomyces</taxon>
    </lineage>
</organism>
<dbReference type="PANTHER" id="PTHR13989:SF16">
    <property type="entry name" value="REPLICATION PROTEIN A2"/>
    <property type="match status" value="1"/>
</dbReference>
<dbReference type="InterPro" id="IPR036388">
    <property type="entry name" value="WH-like_DNA-bd_sf"/>
</dbReference>
<dbReference type="GO" id="GO:0000781">
    <property type="term" value="C:chromosome, telomeric region"/>
    <property type="evidence" value="ECO:0007669"/>
    <property type="project" value="TreeGrafter"/>
</dbReference>
<evidence type="ECO:0000259" key="6">
    <source>
        <dbReference type="Pfam" id="PF08784"/>
    </source>
</evidence>
<feature type="domain" description="Replication protein A C-terminal" evidence="6">
    <location>
        <begin position="279"/>
        <end position="364"/>
    </location>
</feature>
<dbReference type="InterPro" id="IPR040260">
    <property type="entry name" value="RFA2-like"/>
</dbReference>
<comment type="similarity">
    <text evidence="2">Belongs to the replication factor A protein 2 family.</text>
</comment>
<evidence type="ECO:0000256" key="4">
    <source>
        <dbReference type="ARBA" id="ARBA00023242"/>
    </source>
</evidence>
<name>A0A2T9Z2T0_9FUNG</name>
<dbReference type="Gene3D" id="1.10.10.10">
    <property type="entry name" value="Winged helix-like DNA-binding domain superfamily/Winged helix DNA-binding domain"/>
    <property type="match status" value="1"/>
</dbReference>
<comment type="subcellular location">
    <subcellularLocation>
        <location evidence="1">Nucleus</location>
    </subcellularLocation>
</comment>
<dbReference type="InterPro" id="IPR014892">
    <property type="entry name" value="RPA_C"/>
</dbReference>
<keyword evidence="4" id="KW-0539">Nucleus</keyword>
<accession>A0A2T9Z2T0</accession>
<proteinExistence type="inferred from homology"/>
<gene>
    <name evidence="7" type="ORF">BB559_001232</name>
</gene>
<dbReference type="SUPFAM" id="SSF50249">
    <property type="entry name" value="Nucleic acid-binding proteins"/>
    <property type="match status" value="1"/>
</dbReference>
<dbReference type="GO" id="GO:0006289">
    <property type="term" value="P:nucleotide-excision repair"/>
    <property type="evidence" value="ECO:0007669"/>
    <property type="project" value="TreeGrafter"/>
</dbReference>
<evidence type="ECO:0000256" key="5">
    <source>
        <dbReference type="SAM" id="MobiDB-lite"/>
    </source>
</evidence>
<dbReference type="PANTHER" id="PTHR13989">
    <property type="entry name" value="REPLICATION PROTEIN A-RELATED"/>
    <property type="match status" value="1"/>
</dbReference>
<dbReference type="AlphaFoldDB" id="A0A2T9Z2T0"/>
<evidence type="ECO:0000313" key="8">
    <source>
        <dbReference type="Proteomes" id="UP000245699"/>
    </source>
</evidence>
<evidence type="ECO:0000256" key="1">
    <source>
        <dbReference type="ARBA" id="ARBA00004123"/>
    </source>
</evidence>
<dbReference type="STRING" id="61424.A0A2T9Z2T0"/>
<sequence length="372" mass="42273">MTTLIPVTVKQLVNAKSLLSKRQFVLNGEILTGIVLVGVLRSVDTTSVTFECLIEDETGTIKVKLNGSSLDTQLRINGPEAEHPFLSNHEPDPPQLCYSQYISQTALLLLQINTYVRVIGELQQDFYASRRQIVAAHIMPLDDCNEITNHMLLTILTHLQRSKNKETAYLKTASDNSKEETSSSHSIILDKSKRRGRHSDGAEELRNGGHKAGRKRYNSEIFLDEENFNEPQKQQSNVEKATKKPFSELPFVNNSHNYLETLCSTKYNYQKSINLKNDTNKTKRNTTSKLVNSPNEPEKKLADISNKAVLEKVYSVICTFNFQLEGLHFKEIHREVGLEFPPSMVKRNIDFLIEKGMVHTTAEDMHYRASYG</sequence>
<evidence type="ECO:0000313" key="7">
    <source>
        <dbReference type="EMBL" id="PVU98844.1"/>
    </source>
</evidence>
<reference evidence="7 8" key="1">
    <citation type="journal article" date="2018" name="MBio">
        <title>Comparative Genomics Reveals the Core Gene Toolbox for the Fungus-Insect Symbiosis.</title>
        <authorList>
            <person name="Wang Y."/>
            <person name="Stata M."/>
            <person name="Wang W."/>
            <person name="Stajich J.E."/>
            <person name="White M.M."/>
            <person name="Moncalvo J.M."/>
        </authorList>
    </citation>
    <scope>NUCLEOTIDE SEQUENCE [LARGE SCALE GENOMIC DNA]</scope>
    <source>
        <strain evidence="7 8">AUS-77-4</strain>
    </source>
</reference>
<keyword evidence="3" id="KW-0238">DNA-binding</keyword>
<dbReference type="GO" id="GO:0035861">
    <property type="term" value="C:site of double-strand break"/>
    <property type="evidence" value="ECO:0007669"/>
    <property type="project" value="TreeGrafter"/>
</dbReference>
<feature type="region of interest" description="Disordered" evidence="5">
    <location>
        <begin position="170"/>
        <end position="216"/>
    </location>
</feature>
<dbReference type="Proteomes" id="UP000245699">
    <property type="component" value="Unassembled WGS sequence"/>
</dbReference>